<dbReference type="SUPFAM" id="SSF52540">
    <property type="entry name" value="P-loop containing nucleoside triphosphate hydrolases"/>
    <property type="match status" value="1"/>
</dbReference>
<dbReference type="RefSeq" id="WP_092346185.1">
    <property type="nucleotide sequence ID" value="NZ_FNQN01000003.1"/>
</dbReference>
<dbReference type="GO" id="GO:0009307">
    <property type="term" value="P:DNA restriction-modification system"/>
    <property type="evidence" value="ECO:0007669"/>
    <property type="project" value="UniProtKB-KW"/>
</dbReference>
<comment type="catalytic activity">
    <reaction evidence="1 10">
        <text>Endonucleolytic cleavage of DNA to give random double-stranded fragments with terminal 5'-phosphates, ATP is simultaneously hydrolyzed.</text>
        <dbReference type="EC" id="3.1.21.3"/>
    </reaction>
</comment>
<evidence type="ECO:0000256" key="8">
    <source>
        <dbReference type="ARBA" id="ARBA00022840"/>
    </source>
</evidence>
<evidence type="ECO:0000256" key="9">
    <source>
        <dbReference type="ARBA" id="ARBA00023125"/>
    </source>
</evidence>
<keyword evidence="6" id="KW-0255">Endonuclease</keyword>
<dbReference type="PROSITE" id="PS51192">
    <property type="entry name" value="HELICASE_ATP_BIND_1"/>
    <property type="match status" value="1"/>
</dbReference>
<feature type="domain" description="Helicase ATP-binding" evidence="12">
    <location>
        <begin position="308"/>
        <end position="492"/>
    </location>
</feature>
<name>A0A1H3YYP6_9BACT</name>
<dbReference type="Gene3D" id="3.90.1570.50">
    <property type="match status" value="1"/>
</dbReference>
<dbReference type="CDD" id="cd22332">
    <property type="entry name" value="HsdR_N"/>
    <property type="match status" value="1"/>
</dbReference>
<dbReference type="CDD" id="cd18800">
    <property type="entry name" value="SF2_C_EcoR124I-like"/>
    <property type="match status" value="1"/>
</dbReference>
<dbReference type="PANTHER" id="PTHR30195">
    <property type="entry name" value="TYPE I SITE-SPECIFIC DEOXYRIBONUCLEASE PROTEIN SUBUNIT M AND R"/>
    <property type="match status" value="1"/>
</dbReference>
<dbReference type="Proteomes" id="UP000199409">
    <property type="component" value="Unassembled WGS sequence"/>
</dbReference>
<evidence type="ECO:0000256" key="1">
    <source>
        <dbReference type="ARBA" id="ARBA00000851"/>
    </source>
</evidence>
<comment type="function">
    <text evidence="10">Subunit R is required for both nuclease and ATPase activities, but not for modification.</text>
</comment>
<dbReference type="SMART" id="SM00487">
    <property type="entry name" value="DEXDc"/>
    <property type="match status" value="1"/>
</dbReference>
<dbReference type="InterPro" id="IPR014001">
    <property type="entry name" value="Helicase_ATP-bd"/>
</dbReference>
<keyword evidence="14" id="KW-1185">Reference proteome</keyword>
<reference evidence="13 14" key="1">
    <citation type="submission" date="2016-10" db="EMBL/GenBank/DDBJ databases">
        <authorList>
            <person name="de Groot N.N."/>
        </authorList>
    </citation>
    <scope>NUCLEOTIDE SEQUENCE [LARGE SCALE GENOMIC DNA]</scope>
    <source>
        <strain evidence="13 14">DSM 7343</strain>
    </source>
</reference>
<dbReference type="Gene3D" id="3.40.50.300">
    <property type="entry name" value="P-loop containing nucleotide triphosphate hydrolases"/>
    <property type="match status" value="2"/>
</dbReference>
<dbReference type="STRING" id="37625.SAMN05660420_01445"/>
<comment type="subunit">
    <text evidence="10">The type I restriction/modification system is composed of three polypeptides R, M and S.</text>
</comment>
<keyword evidence="8 10" id="KW-0067">ATP-binding</keyword>
<evidence type="ECO:0000256" key="6">
    <source>
        <dbReference type="ARBA" id="ARBA00022759"/>
    </source>
</evidence>
<keyword evidence="3" id="KW-0540">Nuclease</keyword>
<dbReference type="PANTHER" id="PTHR30195:SF15">
    <property type="entry name" value="TYPE I RESTRICTION ENZYME HINDI ENDONUCLEASE SUBUNIT"/>
    <property type="match status" value="1"/>
</dbReference>
<organism evidence="13 14">
    <name type="scientific">Desulfuromusa kysingii</name>
    <dbReference type="NCBI Taxonomy" id="37625"/>
    <lineage>
        <taxon>Bacteria</taxon>
        <taxon>Pseudomonadati</taxon>
        <taxon>Thermodesulfobacteriota</taxon>
        <taxon>Desulfuromonadia</taxon>
        <taxon>Desulfuromonadales</taxon>
        <taxon>Geopsychrobacteraceae</taxon>
        <taxon>Desulfuromusa</taxon>
    </lineage>
</organism>
<dbReference type="Pfam" id="PF04313">
    <property type="entry name" value="HSDR_N"/>
    <property type="match status" value="1"/>
</dbReference>
<evidence type="ECO:0000259" key="12">
    <source>
        <dbReference type="PROSITE" id="PS51192"/>
    </source>
</evidence>
<evidence type="ECO:0000256" key="10">
    <source>
        <dbReference type="RuleBase" id="RU364115"/>
    </source>
</evidence>
<accession>A0A1H3YYP6</accession>
<keyword evidence="9 10" id="KW-0238">DNA-binding</keyword>
<dbReference type="InterPro" id="IPR007409">
    <property type="entry name" value="Restrct_endonuc_type1_HsdR_N"/>
</dbReference>
<evidence type="ECO:0000256" key="3">
    <source>
        <dbReference type="ARBA" id="ARBA00022722"/>
    </source>
</evidence>
<protein>
    <recommendedName>
        <fullName evidence="10">Type I restriction enzyme endonuclease subunit</fullName>
        <shortName evidence="10">R protein</shortName>
        <ecNumber evidence="10">3.1.21.3</ecNumber>
    </recommendedName>
</protein>
<dbReference type="InterPro" id="IPR051268">
    <property type="entry name" value="Type-I_R_enzyme_R_subunit"/>
</dbReference>
<keyword evidence="5 10" id="KW-0680">Restriction system</keyword>
<keyword evidence="7 10" id="KW-0378">Hydrolase</keyword>
<evidence type="ECO:0000256" key="4">
    <source>
        <dbReference type="ARBA" id="ARBA00022741"/>
    </source>
</evidence>
<evidence type="ECO:0000256" key="2">
    <source>
        <dbReference type="ARBA" id="ARBA00008598"/>
    </source>
</evidence>
<gene>
    <name evidence="13" type="ORF">SAMN05660420_01445</name>
</gene>
<evidence type="ECO:0000313" key="14">
    <source>
        <dbReference type="Proteomes" id="UP000199409"/>
    </source>
</evidence>
<dbReference type="GO" id="GO:0009035">
    <property type="term" value="F:type I site-specific deoxyribonuclease activity"/>
    <property type="evidence" value="ECO:0007669"/>
    <property type="project" value="UniProtKB-EC"/>
</dbReference>
<evidence type="ECO:0000256" key="11">
    <source>
        <dbReference type="SAM" id="Coils"/>
    </source>
</evidence>
<feature type="coiled-coil region" evidence="11">
    <location>
        <begin position="947"/>
        <end position="974"/>
    </location>
</feature>
<dbReference type="InterPro" id="IPR040980">
    <property type="entry name" value="SWI2_SNF2"/>
</dbReference>
<dbReference type="GO" id="GO:0003677">
    <property type="term" value="F:DNA binding"/>
    <property type="evidence" value="ECO:0007669"/>
    <property type="project" value="UniProtKB-KW"/>
</dbReference>
<dbReference type="EC" id="3.1.21.3" evidence="10"/>
<dbReference type="InterPro" id="IPR027417">
    <property type="entry name" value="P-loop_NTPase"/>
</dbReference>
<evidence type="ECO:0000256" key="5">
    <source>
        <dbReference type="ARBA" id="ARBA00022747"/>
    </source>
</evidence>
<dbReference type="EMBL" id="FNQN01000003">
    <property type="protein sequence ID" value="SEA16537.1"/>
    <property type="molecule type" value="Genomic_DNA"/>
</dbReference>
<keyword evidence="4 10" id="KW-0547">Nucleotide-binding</keyword>
<keyword evidence="11" id="KW-0175">Coiled coil</keyword>
<proteinExistence type="inferred from homology"/>
<dbReference type="InterPro" id="IPR004473">
    <property type="entry name" value="Restrct_endonuc_typeI_HsdR"/>
</dbReference>
<dbReference type="GO" id="GO:0005524">
    <property type="term" value="F:ATP binding"/>
    <property type="evidence" value="ECO:0007669"/>
    <property type="project" value="UniProtKB-KW"/>
</dbReference>
<dbReference type="OrthoDB" id="9758243at2"/>
<evidence type="ECO:0000313" key="13">
    <source>
        <dbReference type="EMBL" id="SEA16537.1"/>
    </source>
</evidence>
<dbReference type="Pfam" id="PF22679">
    <property type="entry name" value="T1R_D3-like"/>
    <property type="match status" value="1"/>
</dbReference>
<dbReference type="NCBIfam" id="TIGR00348">
    <property type="entry name" value="hsdR"/>
    <property type="match status" value="1"/>
</dbReference>
<dbReference type="AlphaFoldDB" id="A0A1H3YYP6"/>
<evidence type="ECO:0000256" key="7">
    <source>
        <dbReference type="ARBA" id="ARBA00022801"/>
    </source>
</evidence>
<sequence>MSEYKFVEKPFLDQLEALGWIIVNQGEGIPGDFAGSLRTDFREVTLKAVFKQSVAAINSLDDGRQWLTDKQLDDLHAELTDQAAKGLLEANKTVLEQLYKQQVDINEVTGEEYPVVKLIDFDNPEANSFHAINQFRIDTPGRVKSFIIPDLVLFVNGLPLVVIECKDKNIYTSNPIYEAITQLRRYSDQREDTIEAGLKEGEERLFHFNQLMIATTGDETKFGTITSTSDYYYSWKTIYPSKYQDYVKPLGVERPQEVLIQGMLPKDTLLDIVRNFMLYMDAGDKQIKVVCRYQQYRAVLKTIEKLRTGSTSMERSGVIWHTQGSGKSLTMVFLVRKLRQSADLKDYKVLMVNDRVDLEEQLTKTAALTGEKVYVINSSTKLKSDLANDSSNLNMVMVHKFKEAETMLPDYVAEALSDYGDQPIPKKELFGVINNSEKMLVLIDEAHRTQSSELGDNLFAAFPNAARIAFTGTPLITEKHKKKTWERFGGYIDKYKLQDAVDDGATIQILYEGKTADTAINEKHQFDTKFDDLFQTLTDEQILKIKKKYGCTGNILDAPKRIEAIANNMVNHYVEQILPNGFKAQVVCNSKIAVVHYQTYIDQAIQERLEQEKQLDSPDAELIKQLEFIKTAVVLSSDNVNEDARVTKAVKSSREMNAIDNFKKKFDYEKPGTGIAFMIVCDMLLTGFDAPIEQVMYIDKKVKEHNLLQTIARVNRVAKDKSRGFIVDYIGLANHLKYALSIYSEDDQADILGQLKNINTEIPIIEERYNRLLQLFTDNKISNIEAFVTQQIKDSATEYQTLEKAVDLMEDIKLRANLEVYFKKFLQSLDIILPAPAANPYKVPAYRFGYILNKVKERYKDASIDISGAGAKVRKLISEHLISLGINPKIPPVELMSDAFIKELDKNTSSRAKASEMEHAIRKHCKVNWDEDPALYAKLSEKLETLMKKHQEDWDQLSIELKELRDEVKEGRKESDSDLDIKQAPFYDLIIQIAFGKDDVNPEQAAQIKQMVIEAFALVKERINIINFWKNGYEIDRMKGDLSDLLLMTNVDEIINAEEQLVTEITSLAKHRTKDILA</sequence>
<comment type="similarity">
    <text evidence="2 10">Belongs to the HsdR family.</text>
</comment>
<dbReference type="InterPro" id="IPR055180">
    <property type="entry name" value="HsdR_RecA-like_helicase_dom_2"/>
</dbReference>
<dbReference type="Pfam" id="PF18766">
    <property type="entry name" value="SWI2_SNF2"/>
    <property type="match status" value="1"/>
</dbReference>